<feature type="region of interest" description="Disordered" evidence="11">
    <location>
        <begin position="427"/>
        <end position="456"/>
    </location>
</feature>
<keyword evidence="9 10" id="KW-0472">Membrane</keyword>
<dbReference type="Gene3D" id="1.10.3860.10">
    <property type="entry name" value="Sodium:dicarboxylate symporter"/>
    <property type="match status" value="1"/>
</dbReference>
<dbReference type="GO" id="GO:0005886">
    <property type="term" value="C:plasma membrane"/>
    <property type="evidence" value="ECO:0007669"/>
    <property type="project" value="UniProtKB-SubCell"/>
</dbReference>
<dbReference type="GO" id="GO:0015138">
    <property type="term" value="F:fumarate transmembrane transporter activity"/>
    <property type="evidence" value="ECO:0007669"/>
    <property type="project" value="TreeGrafter"/>
</dbReference>
<feature type="transmembrane region" description="Helical" evidence="10">
    <location>
        <begin position="20"/>
        <end position="39"/>
    </location>
</feature>
<keyword evidence="7 10" id="KW-0769">Symport</keyword>
<dbReference type="InterPro" id="IPR001991">
    <property type="entry name" value="Na-dicarboxylate_symporter"/>
</dbReference>
<dbReference type="NCBIfam" id="NF002461">
    <property type="entry name" value="PRK01663.1"/>
    <property type="match status" value="1"/>
</dbReference>
<dbReference type="GO" id="GO:0070778">
    <property type="term" value="P:L-aspartate transmembrane transport"/>
    <property type="evidence" value="ECO:0007669"/>
    <property type="project" value="TreeGrafter"/>
</dbReference>
<accession>A0A0R3MN13</accession>
<keyword evidence="5" id="KW-0997">Cell inner membrane</keyword>
<evidence type="ECO:0000256" key="10">
    <source>
        <dbReference type="HAMAP-Rule" id="MF_01300"/>
    </source>
</evidence>
<feature type="transmembrane region" description="Helical" evidence="10">
    <location>
        <begin position="89"/>
        <end position="110"/>
    </location>
</feature>
<dbReference type="InterPro" id="IPR023954">
    <property type="entry name" value="C4_dicarb_transport"/>
</dbReference>
<feature type="transmembrane region" description="Helical" evidence="10">
    <location>
        <begin position="361"/>
        <end position="384"/>
    </location>
</feature>
<feature type="transmembrane region" description="Helical" evidence="10">
    <location>
        <begin position="199"/>
        <end position="223"/>
    </location>
</feature>
<comment type="caution">
    <text evidence="12">The sequence shown here is derived from an EMBL/GenBank/DDBJ whole genome shotgun (WGS) entry which is preliminary data.</text>
</comment>
<dbReference type="EMBL" id="LLYB01000080">
    <property type="protein sequence ID" value="KRR21620.1"/>
    <property type="molecule type" value="Genomic_DNA"/>
</dbReference>
<organism evidence="12 13">
    <name type="scientific">Bradyrhizobium lablabi</name>
    <dbReference type="NCBI Taxonomy" id="722472"/>
    <lineage>
        <taxon>Bacteria</taxon>
        <taxon>Pseudomonadati</taxon>
        <taxon>Pseudomonadota</taxon>
        <taxon>Alphaproteobacteria</taxon>
        <taxon>Hyphomicrobiales</taxon>
        <taxon>Nitrobacteraceae</taxon>
        <taxon>Bradyrhizobium</taxon>
    </lineage>
</organism>
<dbReference type="Pfam" id="PF00375">
    <property type="entry name" value="SDF"/>
    <property type="match status" value="1"/>
</dbReference>
<evidence type="ECO:0000256" key="6">
    <source>
        <dbReference type="ARBA" id="ARBA00022692"/>
    </source>
</evidence>
<comment type="similarity">
    <text evidence="2 10">Belongs to the dicarboxylate/amino acid:cation symporter (DAACS) (TC 2.A.23) family.</text>
</comment>
<protein>
    <recommendedName>
        <fullName evidence="10">C4-dicarboxylate transport protein</fullName>
    </recommendedName>
</protein>
<dbReference type="RefSeq" id="WP_057859714.1">
    <property type="nucleotide sequence ID" value="NZ_LLYB01000080.1"/>
</dbReference>
<keyword evidence="4 10" id="KW-1003">Cell membrane</keyword>
<dbReference type="AlphaFoldDB" id="A0A0R3MN13"/>
<keyword evidence="3 10" id="KW-0813">Transport</keyword>
<dbReference type="PRINTS" id="PR00173">
    <property type="entry name" value="EDTRNSPORT"/>
</dbReference>
<dbReference type="OrthoDB" id="9766690at2"/>
<evidence type="ECO:0000256" key="9">
    <source>
        <dbReference type="ARBA" id="ARBA00023136"/>
    </source>
</evidence>
<dbReference type="NCBIfam" id="NF009587">
    <property type="entry name" value="PRK13027.1"/>
    <property type="match status" value="1"/>
</dbReference>
<feature type="transmembrane region" description="Helical" evidence="10">
    <location>
        <begin position="161"/>
        <end position="178"/>
    </location>
</feature>
<comment type="function">
    <text evidence="10">Responsible for the transport of dicarboxylates such as succinate, fumarate, and malate across the membrane.</text>
</comment>
<evidence type="ECO:0000256" key="2">
    <source>
        <dbReference type="ARBA" id="ARBA00006148"/>
    </source>
</evidence>
<dbReference type="Proteomes" id="UP000051660">
    <property type="component" value="Unassembled WGS sequence"/>
</dbReference>
<evidence type="ECO:0000256" key="7">
    <source>
        <dbReference type="ARBA" id="ARBA00022847"/>
    </source>
</evidence>
<dbReference type="PANTHER" id="PTHR42865">
    <property type="entry name" value="PROTON/GLUTAMATE-ASPARTATE SYMPORTER"/>
    <property type="match status" value="1"/>
</dbReference>
<dbReference type="FunFam" id="1.10.3860.10:FF:000001">
    <property type="entry name" value="C4-dicarboxylate transport protein"/>
    <property type="match status" value="1"/>
</dbReference>
<reference evidence="12 13" key="1">
    <citation type="submission" date="2014-03" db="EMBL/GenBank/DDBJ databases">
        <title>Bradyrhizobium valentinum sp. nov., isolated from effective nodules of Lupinus mariae-josephae, a lupine endemic of basic-lime soils in Eastern Spain.</title>
        <authorList>
            <person name="Duran D."/>
            <person name="Rey L."/>
            <person name="Navarro A."/>
            <person name="Busquets A."/>
            <person name="Imperial J."/>
            <person name="Ruiz-Argueso T."/>
        </authorList>
    </citation>
    <scope>NUCLEOTIDE SEQUENCE [LARGE SCALE GENOMIC DNA]</scope>
    <source>
        <strain evidence="12 13">CCBAU 23086</strain>
    </source>
</reference>
<evidence type="ECO:0000256" key="3">
    <source>
        <dbReference type="ARBA" id="ARBA00022448"/>
    </source>
</evidence>
<dbReference type="GO" id="GO:0015366">
    <property type="term" value="F:malate:proton symporter activity"/>
    <property type="evidence" value="ECO:0007669"/>
    <property type="project" value="TreeGrafter"/>
</dbReference>
<feature type="transmembrane region" description="Helical" evidence="10">
    <location>
        <begin position="51"/>
        <end position="69"/>
    </location>
</feature>
<dbReference type="InterPro" id="IPR036458">
    <property type="entry name" value="Na:dicarbo_symporter_sf"/>
</dbReference>
<sequence length="456" mass="48628">MATAVATTGGHHSGKWYQHLYVQVLAAITAGILLGHFYPQVGEQMKPLGDAFIKCIKMIIAPIIFFTVVHGIASMRDMKKVGRVGLKALIYFEVLTTAALIIGLIVINLWDPGSHMRVDLSTVDTKSIAVFTAKAKEQGTVQFLMDIIPSTVVGAFANGEILQVLFFAILFAFGLQALGQHGEGVLRLIDVVSHVFFKIVGYIMKVAPIGAFGAMAFTIGKYGVATLISLGSFMLAFYTTCLLFIFLVLGGVAALCGFSIFKFIRYIKEELLIVLGTSSSESVLPRMIAKMENLGCEKSVVGLVIPTGYSFNLDGTCIYLTMAAIFLAQATGTELTIWQELGIIGVLLLTSKGAAGVTGSGFIVLAATLASVGTIPVASIALILGIDRFMSEARALTNLIGNGVATVVVAKWEGALDEKVLHQRLNQERDVEADDPESVKIADDESEAGAPRPVVA</sequence>
<dbReference type="InterPro" id="IPR018107">
    <property type="entry name" value="Na-dicarboxylate_symporter_CS"/>
</dbReference>
<dbReference type="GO" id="GO:0015141">
    <property type="term" value="F:succinate transmembrane transporter activity"/>
    <property type="evidence" value="ECO:0007669"/>
    <property type="project" value="TreeGrafter"/>
</dbReference>
<evidence type="ECO:0000256" key="11">
    <source>
        <dbReference type="SAM" id="MobiDB-lite"/>
    </source>
</evidence>
<dbReference type="PROSITE" id="PS00714">
    <property type="entry name" value="NA_DICARBOXYL_SYMP_2"/>
    <property type="match status" value="1"/>
</dbReference>
<evidence type="ECO:0000256" key="1">
    <source>
        <dbReference type="ARBA" id="ARBA00004429"/>
    </source>
</evidence>
<dbReference type="SUPFAM" id="SSF118215">
    <property type="entry name" value="Proton glutamate symport protein"/>
    <property type="match status" value="1"/>
</dbReference>
<name>A0A0R3MN13_9BRAD</name>
<evidence type="ECO:0000256" key="8">
    <source>
        <dbReference type="ARBA" id="ARBA00022989"/>
    </source>
</evidence>
<dbReference type="HAMAP" id="MF_01300">
    <property type="entry name" value="C4_dicarb_transport"/>
    <property type="match status" value="1"/>
</dbReference>
<keyword evidence="8 10" id="KW-1133">Transmembrane helix</keyword>
<keyword evidence="6 10" id="KW-0812">Transmembrane</keyword>
<feature type="transmembrane region" description="Helical" evidence="10">
    <location>
        <begin position="235"/>
        <end position="264"/>
    </location>
</feature>
<evidence type="ECO:0000313" key="13">
    <source>
        <dbReference type="Proteomes" id="UP000051660"/>
    </source>
</evidence>
<comment type="subcellular location">
    <subcellularLocation>
        <location evidence="1">Cell inner membrane</location>
        <topology evidence="1">Multi-pass membrane protein</topology>
    </subcellularLocation>
    <subcellularLocation>
        <location evidence="10">Cell membrane</location>
        <topology evidence="10">Multi-pass membrane protein</topology>
    </subcellularLocation>
</comment>
<gene>
    <name evidence="10" type="primary">dctA</name>
    <name evidence="12" type="ORF">CQ14_37040</name>
</gene>
<dbReference type="PANTHER" id="PTHR42865:SF1">
    <property type="entry name" value="AEROBIC C4-DICARBOXYLATE TRANSPORT PROTEIN"/>
    <property type="match status" value="1"/>
</dbReference>
<evidence type="ECO:0000256" key="5">
    <source>
        <dbReference type="ARBA" id="ARBA00022519"/>
    </source>
</evidence>
<evidence type="ECO:0000256" key="4">
    <source>
        <dbReference type="ARBA" id="ARBA00022475"/>
    </source>
</evidence>
<proteinExistence type="inferred from homology"/>
<feature type="transmembrane region" description="Helical" evidence="10">
    <location>
        <begin position="309"/>
        <end position="328"/>
    </location>
</feature>
<evidence type="ECO:0000313" key="12">
    <source>
        <dbReference type="EMBL" id="KRR21620.1"/>
    </source>
</evidence>